<name>A0A517TZY3_9BACT</name>
<accession>A0A517TZY3</accession>
<evidence type="ECO:0000256" key="1">
    <source>
        <dbReference type="ARBA" id="ARBA00022676"/>
    </source>
</evidence>
<evidence type="ECO:0000313" key="4">
    <source>
        <dbReference type="Proteomes" id="UP000317909"/>
    </source>
</evidence>
<evidence type="ECO:0000313" key="3">
    <source>
        <dbReference type="EMBL" id="QDT73932.1"/>
    </source>
</evidence>
<keyword evidence="2 3" id="KW-0808">Transferase</keyword>
<keyword evidence="1 3" id="KW-0328">Glycosyltransferase</keyword>
<dbReference type="EMBL" id="CP036339">
    <property type="protein sequence ID" value="QDT73932.1"/>
    <property type="molecule type" value="Genomic_DNA"/>
</dbReference>
<dbReference type="NCBIfam" id="TIGR00696">
    <property type="entry name" value="wecG_tagA_cpsF"/>
    <property type="match status" value="1"/>
</dbReference>
<gene>
    <name evidence="3" type="primary">tagA</name>
    <name evidence="3" type="ORF">I41_31240</name>
</gene>
<dbReference type="RefSeq" id="WP_145433663.1">
    <property type="nucleotide sequence ID" value="NZ_CP036339.1"/>
</dbReference>
<dbReference type="Proteomes" id="UP000317909">
    <property type="component" value="Chromosome"/>
</dbReference>
<dbReference type="AlphaFoldDB" id="A0A517TZY3"/>
<evidence type="ECO:0000256" key="2">
    <source>
        <dbReference type="ARBA" id="ARBA00022679"/>
    </source>
</evidence>
<organism evidence="3 4">
    <name type="scientific">Lacipirellula limnantheis</name>
    <dbReference type="NCBI Taxonomy" id="2528024"/>
    <lineage>
        <taxon>Bacteria</taxon>
        <taxon>Pseudomonadati</taxon>
        <taxon>Planctomycetota</taxon>
        <taxon>Planctomycetia</taxon>
        <taxon>Pirellulales</taxon>
        <taxon>Lacipirellulaceae</taxon>
        <taxon>Lacipirellula</taxon>
    </lineage>
</organism>
<dbReference type="PANTHER" id="PTHR34136:SF1">
    <property type="entry name" value="UDP-N-ACETYL-D-MANNOSAMINURONIC ACID TRANSFERASE"/>
    <property type="match status" value="1"/>
</dbReference>
<dbReference type="KEGG" id="llh:I41_31240"/>
<dbReference type="PANTHER" id="PTHR34136">
    <property type="match status" value="1"/>
</dbReference>
<dbReference type="CDD" id="cd06533">
    <property type="entry name" value="Glyco_transf_WecG_TagA"/>
    <property type="match status" value="1"/>
</dbReference>
<dbReference type="GO" id="GO:0047244">
    <property type="term" value="F:N-acetylglucosaminyldiphosphoundecaprenol N-acetyl-beta-D-mannosaminyltransferase activity"/>
    <property type="evidence" value="ECO:0007669"/>
    <property type="project" value="UniProtKB-EC"/>
</dbReference>
<proteinExistence type="predicted"/>
<sequence>MNARPQIALFGMSIDSLNMQESVTAILEWCRAPRERRCLYVVTPNVDHTVMFQTNPALRDAYAGAALVLADGAPVVWASRLLGRRLPERVAGSDLAPALLKRATADGQSLRVFLLGAAPGVAERAAANIERRWPQVEVVGVLSPPLGFETSVAENQRIYSAIAAVQPDLVLLGLGAPKQELWIHDHADQIQAKVALCVGATIDFLAGEKSRAPRWMRRCGLEWFHRLATEPGRLAKRYLRDAWIFPQLVWQDWRGRETARS</sequence>
<dbReference type="EC" id="2.4.1.187" evidence="3"/>
<dbReference type="OrthoDB" id="9771846at2"/>
<reference evidence="3 4" key="1">
    <citation type="submission" date="2019-02" db="EMBL/GenBank/DDBJ databases">
        <title>Deep-cultivation of Planctomycetes and their phenomic and genomic characterization uncovers novel biology.</title>
        <authorList>
            <person name="Wiegand S."/>
            <person name="Jogler M."/>
            <person name="Boedeker C."/>
            <person name="Pinto D."/>
            <person name="Vollmers J."/>
            <person name="Rivas-Marin E."/>
            <person name="Kohn T."/>
            <person name="Peeters S.H."/>
            <person name="Heuer A."/>
            <person name="Rast P."/>
            <person name="Oberbeckmann S."/>
            <person name="Bunk B."/>
            <person name="Jeske O."/>
            <person name="Meyerdierks A."/>
            <person name="Storesund J.E."/>
            <person name="Kallscheuer N."/>
            <person name="Luecker S."/>
            <person name="Lage O.M."/>
            <person name="Pohl T."/>
            <person name="Merkel B.J."/>
            <person name="Hornburger P."/>
            <person name="Mueller R.-W."/>
            <person name="Bruemmer F."/>
            <person name="Labrenz M."/>
            <person name="Spormann A.M."/>
            <person name="Op den Camp H."/>
            <person name="Overmann J."/>
            <person name="Amann R."/>
            <person name="Jetten M.S.M."/>
            <person name="Mascher T."/>
            <person name="Medema M.H."/>
            <person name="Devos D.P."/>
            <person name="Kaster A.-K."/>
            <person name="Ovreas L."/>
            <person name="Rohde M."/>
            <person name="Galperin M.Y."/>
            <person name="Jogler C."/>
        </authorList>
    </citation>
    <scope>NUCLEOTIDE SEQUENCE [LARGE SCALE GENOMIC DNA]</scope>
    <source>
        <strain evidence="3 4">I41</strain>
    </source>
</reference>
<dbReference type="InterPro" id="IPR004629">
    <property type="entry name" value="WecG_TagA_CpsF"/>
</dbReference>
<keyword evidence="4" id="KW-1185">Reference proteome</keyword>
<dbReference type="Pfam" id="PF03808">
    <property type="entry name" value="Glyco_tran_WecG"/>
    <property type="match status" value="1"/>
</dbReference>
<protein>
    <submittedName>
        <fullName evidence="3">N-acetylmannosaminyltransferase</fullName>
        <ecNumber evidence="3">2.4.1.187</ecNumber>
    </submittedName>
</protein>